<dbReference type="EMBL" id="SWDB01000009">
    <property type="protein sequence ID" value="TKB46308.1"/>
    <property type="molecule type" value="Genomic_DNA"/>
</dbReference>
<gene>
    <name evidence="1" type="ORF">E8M12_04445</name>
</gene>
<dbReference type="AlphaFoldDB" id="A0A4U1B6X6"/>
<protein>
    <submittedName>
        <fullName evidence="1">Uncharacterized protein</fullName>
    </submittedName>
</protein>
<dbReference type="Proteomes" id="UP000307999">
    <property type="component" value="Unassembled WGS sequence"/>
</dbReference>
<sequence length="94" mass="10843">MTEFILAFIGIWLFIAACSYGQARSKNHPQLKHIYKLLSADWDINGYGFEAEIGQSTKQQAKDDEISALKQRIAHLETIICDRNYELNEVLRKL</sequence>
<keyword evidence="2" id="KW-1185">Reference proteome</keyword>
<dbReference type="RefSeq" id="WP_136734884.1">
    <property type="nucleotide sequence ID" value="NZ_SWDB01000009.1"/>
</dbReference>
<proteinExistence type="predicted"/>
<dbReference type="OrthoDB" id="5772882at2"/>
<evidence type="ECO:0000313" key="1">
    <source>
        <dbReference type="EMBL" id="TKB46308.1"/>
    </source>
</evidence>
<accession>A0A4U1B6X6</accession>
<evidence type="ECO:0000313" key="2">
    <source>
        <dbReference type="Proteomes" id="UP000307999"/>
    </source>
</evidence>
<reference evidence="1 2" key="1">
    <citation type="submission" date="2019-04" db="EMBL/GenBank/DDBJ databases">
        <title>Thalassotalea guangxiensis sp. nov., isolated from sediment of the coastal wetland.</title>
        <authorList>
            <person name="Zheng S."/>
            <person name="Zhang D."/>
        </authorList>
    </citation>
    <scope>NUCLEOTIDE SEQUENCE [LARGE SCALE GENOMIC DNA]</scope>
    <source>
        <strain evidence="1 2">ZS-4</strain>
    </source>
</reference>
<organism evidence="1 2">
    <name type="scientific">Thalassotalea mangrovi</name>
    <dbReference type="NCBI Taxonomy" id="2572245"/>
    <lineage>
        <taxon>Bacteria</taxon>
        <taxon>Pseudomonadati</taxon>
        <taxon>Pseudomonadota</taxon>
        <taxon>Gammaproteobacteria</taxon>
        <taxon>Alteromonadales</taxon>
        <taxon>Colwelliaceae</taxon>
        <taxon>Thalassotalea</taxon>
    </lineage>
</organism>
<comment type="caution">
    <text evidence="1">The sequence shown here is derived from an EMBL/GenBank/DDBJ whole genome shotgun (WGS) entry which is preliminary data.</text>
</comment>
<name>A0A4U1B6X6_9GAMM</name>